<dbReference type="Proteomes" id="UP000681343">
    <property type="component" value="Chromosome"/>
</dbReference>
<organism evidence="1 2">
    <name type="scientific">Vescimonas fastidiosa</name>
    <dbReference type="NCBI Taxonomy" id="2714353"/>
    <lineage>
        <taxon>Bacteria</taxon>
        <taxon>Bacillati</taxon>
        <taxon>Bacillota</taxon>
        <taxon>Clostridia</taxon>
        <taxon>Eubacteriales</taxon>
        <taxon>Oscillospiraceae</taxon>
        <taxon>Vescimonas</taxon>
    </lineage>
</organism>
<evidence type="ECO:0000313" key="1">
    <source>
        <dbReference type="EMBL" id="BCK78398.1"/>
    </source>
</evidence>
<dbReference type="Pfam" id="PF14277">
    <property type="entry name" value="DUF4364"/>
    <property type="match status" value="1"/>
</dbReference>
<gene>
    <name evidence="1" type="ORF">MM35RIKEN_05900</name>
</gene>
<evidence type="ECO:0000313" key="2">
    <source>
        <dbReference type="Proteomes" id="UP000681343"/>
    </source>
</evidence>
<sequence length="174" mass="19904">MDAAFIHDNLEIKFLILYIAARVSRPIPVEGMQELTLCDSGIDYFSFSQCLNDLVRTEHLTLSDDGLYAITPKGLRNSEICESSLPMSVRLLTDRNVAAYNQMLLRKEQVRAQVTPRKNGTYTVTLHFSDDVDELLHLELMAATRDLAQGLADRFQKNPEQFYTRLMDTLFPKE</sequence>
<accession>A0A810PNR6</accession>
<dbReference type="RefSeq" id="WP_212819158.1">
    <property type="nucleotide sequence ID" value="NZ_AP023415.1"/>
</dbReference>
<reference evidence="1" key="1">
    <citation type="submission" date="2020-09" db="EMBL/GenBank/DDBJ databases">
        <title>New species isolated from human feces.</title>
        <authorList>
            <person name="Kitahara M."/>
            <person name="Shigeno Y."/>
            <person name="Shime M."/>
            <person name="Matsumoto Y."/>
            <person name="Nakamura S."/>
            <person name="Motooka D."/>
            <person name="Fukuoka S."/>
            <person name="Nishikawa H."/>
            <person name="Benno Y."/>
        </authorList>
    </citation>
    <scope>NUCLEOTIDE SEQUENCE</scope>
    <source>
        <strain evidence="1">MM35</strain>
    </source>
</reference>
<evidence type="ECO:0008006" key="3">
    <source>
        <dbReference type="Google" id="ProtNLM"/>
    </source>
</evidence>
<name>A0A810PNR6_9FIRM</name>
<dbReference type="EMBL" id="AP023415">
    <property type="protein sequence ID" value="BCK78398.1"/>
    <property type="molecule type" value="Genomic_DNA"/>
</dbReference>
<protein>
    <recommendedName>
        <fullName evidence="3">DUF4364 family protein</fullName>
    </recommendedName>
</protein>
<proteinExistence type="predicted"/>
<dbReference type="InterPro" id="IPR025374">
    <property type="entry name" value="DUF4364"/>
</dbReference>
<keyword evidence="2" id="KW-1185">Reference proteome</keyword>
<dbReference type="KEGG" id="vfa:MM35RIKEN_05900"/>
<dbReference type="AlphaFoldDB" id="A0A810PNR6"/>